<sequence>MAVNPIIAEVLRDFGLARRPIPWCVMPASKNDRRCGTCVHWRPDKKRDDKMDRHYGTCRAPLPKDIPASFDRSIGDRWKTAHSSGDKCIPWKAGGENGALK</sequence>
<feature type="region of interest" description="Disordered" evidence="1">
    <location>
        <begin position="81"/>
        <end position="101"/>
    </location>
</feature>
<proteinExistence type="predicted"/>
<evidence type="ECO:0000256" key="1">
    <source>
        <dbReference type="SAM" id="MobiDB-lite"/>
    </source>
</evidence>
<accession>A0A6J5P9L5</accession>
<dbReference type="EMBL" id="LR797513">
    <property type="protein sequence ID" value="CAB4222601.1"/>
    <property type="molecule type" value="Genomic_DNA"/>
</dbReference>
<evidence type="ECO:0000313" key="2">
    <source>
        <dbReference type="EMBL" id="CAB4167802.1"/>
    </source>
</evidence>
<organism evidence="2">
    <name type="scientific">uncultured Caudovirales phage</name>
    <dbReference type="NCBI Taxonomy" id="2100421"/>
    <lineage>
        <taxon>Viruses</taxon>
        <taxon>Duplodnaviria</taxon>
        <taxon>Heunggongvirae</taxon>
        <taxon>Uroviricota</taxon>
        <taxon>Caudoviricetes</taxon>
        <taxon>Peduoviridae</taxon>
        <taxon>Maltschvirus</taxon>
        <taxon>Maltschvirus maltsch</taxon>
    </lineage>
</organism>
<name>A0A6J5P9L5_9CAUD</name>
<reference evidence="2" key="1">
    <citation type="submission" date="2020-04" db="EMBL/GenBank/DDBJ databases">
        <authorList>
            <person name="Chiriac C."/>
            <person name="Salcher M."/>
            <person name="Ghai R."/>
            <person name="Kavagutti S V."/>
        </authorList>
    </citation>
    <scope>NUCLEOTIDE SEQUENCE</scope>
</reference>
<evidence type="ECO:0000313" key="3">
    <source>
        <dbReference type="EMBL" id="CAB4195827.1"/>
    </source>
</evidence>
<dbReference type="EMBL" id="LR797244">
    <property type="protein sequence ID" value="CAB4195827.1"/>
    <property type="molecule type" value="Genomic_DNA"/>
</dbReference>
<protein>
    <submittedName>
        <fullName evidence="2">Uncharacterized protein</fullName>
    </submittedName>
</protein>
<dbReference type="EMBL" id="LR796812">
    <property type="protein sequence ID" value="CAB4167802.1"/>
    <property type="molecule type" value="Genomic_DNA"/>
</dbReference>
<evidence type="ECO:0000313" key="4">
    <source>
        <dbReference type="EMBL" id="CAB4222601.1"/>
    </source>
</evidence>
<gene>
    <name evidence="3" type="ORF">UFOVP1293_60</name>
    <name evidence="4" type="ORF">UFOVP1644_78</name>
    <name evidence="2" type="ORF">UFOVP860_51</name>
</gene>